<dbReference type="RefSeq" id="WP_161716726.1">
    <property type="nucleotide sequence ID" value="NZ_JAAAPO010000001.1"/>
</dbReference>
<dbReference type="PANTHER" id="PTHR37315:SF1">
    <property type="entry name" value="UPF0311 PROTEIN BLR7842"/>
    <property type="match status" value="1"/>
</dbReference>
<evidence type="ECO:0000313" key="1">
    <source>
        <dbReference type="EMBL" id="NBC35458.1"/>
    </source>
</evidence>
<reference evidence="2" key="1">
    <citation type="submission" date="2020-01" db="EMBL/GenBank/DDBJ databases">
        <title>Sphingomonas sp. strain CSW-10.</title>
        <authorList>
            <person name="Chen W.-M."/>
        </authorList>
    </citation>
    <scope>NUCLEOTIDE SEQUENCE [LARGE SCALE GENOMIC DNA]</scope>
    <source>
        <strain evidence="2">FSY-8</strain>
    </source>
</reference>
<dbReference type="InterPro" id="IPR020915">
    <property type="entry name" value="UPF0311"/>
</dbReference>
<dbReference type="PANTHER" id="PTHR37315">
    <property type="entry name" value="UPF0311 PROTEIN BLR7842"/>
    <property type="match status" value="1"/>
</dbReference>
<organism evidence="1 2">
    <name type="scientific">Novosphingobium ovatum</name>
    <dbReference type="NCBI Taxonomy" id="1908523"/>
    <lineage>
        <taxon>Bacteria</taxon>
        <taxon>Pseudomonadati</taxon>
        <taxon>Pseudomonadota</taxon>
        <taxon>Alphaproteobacteria</taxon>
        <taxon>Sphingomonadales</taxon>
        <taxon>Sphingomonadaceae</taxon>
        <taxon>Novosphingobium</taxon>
    </lineage>
</organism>
<evidence type="ECO:0000313" key="2">
    <source>
        <dbReference type="Proteomes" id="UP000753724"/>
    </source>
</evidence>
<keyword evidence="2" id="KW-1185">Reference proteome</keyword>
<dbReference type="Gene3D" id="2.40.160.20">
    <property type="match status" value="1"/>
</dbReference>
<dbReference type="Proteomes" id="UP000753724">
    <property type="component" value="Unassembled WGS sequence"/>
</dbReference>
<proteinExistence type="predicted"/>
<gene>
    <name evidence="1" type="ORF">GTZ99_02680</name>
</gene>
<accession>A0ABW9XAA6</accession>
<comment type="caution">
    <text evidence="1">The sequence shown here is derived from an EMBL/GenBank/DDBJ whole genome shotgun (WGS) entry which is preliminary data.</text>
</comment>
<sequence>MPDSEPLDPFMPRCQFALEVRLRFRTLPKVARMPQGSSRGMVALDGGEFDGPLVSGLALPASGGDFALFRDDGVIQGDARYMLQERDGSVFMLNTRAYIWGRNAQVMQAFERVAQGRSRETIDPADVYFRTMTTFEAPTGKHDWLARHAFVGVGRRTEMGNIIRYYMVL</sequence>
<name>A0ABW9XAA6_9SPHN</name>
<dbReference type="EMBL" id="JAAAPO010000001">
    <property type="protein sequence ID" value="NBC35458.1"/>
    <property type="molecule type" value="Genomic_DNA"/>
</dbReference>
<dbReference type="Pfam" id="PF11578">
    <property type="entry name" value="DUF3237"/>
    <property type="match status" value="1"/>
</dbReference>
<protein>
    <submittedName>
        <fullName evidence="1">DUF3237 family protein</fullName>
    </submittedName>
</protein>